<proteinExistence type="predicted"/>
<dbReference type="VEuPathDB" id="FungiDB:CD36_12940"/>
<dbReference type="HOGENOM" id="CLU_024514_0_0_1"/>
<gene>
    <name evidence="2" type="ordered locus">Cd36_12940</name>
    <name evidence="3" type="ORF">CD36_12940</name>
</gene>
<evidence type="ECO:0000256" key="1">
    <source>
        <dbReference type="SAM" id="MobiDB-lite"/>
    </source>
</evidence>
<dbReference type="GO" id="GO:0034599">
    <property type="term" value="P:cellular response to oxidative stress"/>
    <property type="evidence" value="ECO:0007669"/>
    <property type="project" value="InterPro"/>
</dbReference>
<name>B9WA12_CANDC</name>
<dbReference type="InterPro" id="IPR013877">
    <property type="entry name" value="YAP-bd/ALF4/Glomulin"/>
</dbReference>
<dbReference type="AlphaFoldDB" id="B9WA12"/>
<dbReference type="RefSeq" id="XP_002417933.1">
    <property type="nucleotide sequence ID" value="XM_002417888.1"/>
</dbReference>
<dbReference type="PANTHER" id="PTHR28020">
    <property type="entry name" value="YAP1-BINDING PROTEIN 1-RELATED"/>
    <property type="match status" value="1"/>
</dbReference>
<dbReference type="CGD" id="CAL0000162646">
    <property type="gene designation" value="Cd36_12940"/>
</dbReference>
<sequence length="670" mass="76989">MSETDHSETSESTIEPFQFEKVMENLESGAQDALQSKDFLSYSTLLDIYLSDPTKYSNEEKEQLLGHILTILSDNKSLTYEIGWDLPQLLILYVDSDFEFHGPIRDSPGVYKILKIFENLAINGNHKELFLKSCELLNNLELSQDEDIELLKRENFFEIKLYCVFELIDACLKKIHTLYPSRFLAMTVSSFNNLMFKLTKQHGSLGNYHFVMKRVYSFCRNYISPPLPSNAKEMPQEELDKIVKDEEYLQRRLLTGFLTQVIYMANINGTEGYSIDHFSWLQHQSKSKIKFEFEIDSAFCDRFVELASSFDIDLLKCFQNFITDSHKLLIGIEYKNKTKSDDEIIEIIFERVVVDYQKNILTSIVNGDAKAIQDSIIGELILFTHAIAGKKCFTKPTMSIHDSLVMTLRLIIPQMVNPKFINYGNHDIVVFWVWFALYQQQIINSKNLQLEISYIPKVLLTTFFQCLLFIIIKSDGRPNFKYMLLTLLTKLLTLSPDTGYEFIKDSLNNCPYESVYPSLIGVYKQLLLNERSDVNSIELEKLNLSSTSSSSSTTNGPPKLPPRNGVKRKHYSLTNESLNDLVDLISASSKNAFIEDNTKIDPTKLSTIAAYLNLLVAIKKDPVIIENKEKLNILISSIENKIKSVKKSTQNQFELNAAGMLELTIERFNE</sequence>
<dbReference type="EMBL" id="FM992688">
    <property type="protein sequence ID" value="CAX45651.1"/>
    <property type="molecule type" value="Genomic_DNA"/>
</dbReference>
<dbReference type="PANTHER" id="PTHR28020:SF1">
    <property type="entry name" value="YAP1-BINDING PROTEIN 1-RELATED"/>
    <property type="match status" value="1"/>
</dbReference>
<dbReference type="Proteomes" id="UP000002605">
    <property type="component" value="Chromosome 1"/>
</dbReference>
<reference evidence="3 4" key="1">
    <citation type="journal article" date="2009" name="Genome Res.">
        <title>Comparative genomics of the fungal pathogens Candida dubliniensis and Candida albicans.</title>
        <authorList>
            <person name="Jackson A.P."/>
            <person name="Gamble J.A."/>
            <person name="Yeomans T."/>
            <person name="Moran G.P."/>
            <person name="Saunders D."/>
            <person name="Harris D."/>
            <person name="Aslett M."/>
            <person name="Barrell J.F."/>
            <person name="Butler G."/>
            <person name="Citiulo F."/>
            <person name="Coleman D.C."/>
            <person name="de Groot P.W.J."/>
            <person name="Goodwin T.J."/>
            <person name="Quail M.A."/>
            <person name="McQuillan J."/>
            <person name="Munro C.A."/>
            <person name="Pain A."/>
            <person name="Poulter R.T."/>
            <person name="Rajandream M.A."/>
            <person name="Renauld H."/>
            <person name="Spiering M.J."/>
            <person name="Tivey A."/>
            <person name="Gow N.A.R."/>
            <person name="Barrell B."/>
            <person name="Sullivan D.J."/>
            <person name="Berriman M."/>
        </authorList>
    </citation>
    <scope>NUCLEOTIDE SEQUENCE [LARGE SCALE GENOMIC DNA]</scope>
    <source>
        <strain evidence="4">CD36 / ATCC MYA-646 / CBS 7987 / NCPF 3949 / NRRL Y-17841</strain>
    </source>
</reference>
<protein>
    <submittedName>
        <fullName evidence="3">Redox regulator, putative</fullName>
    </submittedName>
</protein>
<dbReference type="GeneID" id="8045484"/>
<feature type="region of interest" description="Disordered" evidence="1">
    <location>
        <begin position="546"/>
        <end position="567"/>
    </location>
</feature>
<dbReference type="InterPro" id="IPR040347">
    <property type="entry name" value="YBP1/2"/>
</dbReference>
<dbReference type="KEGG" id="cdu:CD36_12940"/>
<evidence type="ECO:0000313" key="2">
    <source>
        <dbReference type="CGD" id="CAL0000162646"/>
    </source>
</evidence>
<accession>B9WA12</accession>
<dbReference type="OrthoDB" id="5396786at2759"/>
<evidence type="ECO:0000313" key="4">
    <source>
        <dbReference type="Proteomes" id="UP000002605"/>
    </source>
</evidence>
<dbReference type="Pfam" id="PF08568">
    <property type="entry name" value="Kinetochor_Ybp2"/>
    <property type="match status" value="1"/>
</dbReference>
<evidence type="ECO:0000313" key="3">
    <source>
        <dbReference type="EMBL" id="CAX45651.1"/>
    </source>
</evidence>
<dbReference type="eggNOG" id="ENOG502RY9F">
    <property type="taxonomic scope" value="Eukaryota"/>
</dbReference>
<organism evidence="3 4">
    <name type="scientific">Candida dubliniensis (strain CD36 / ATCC MYA-646 / CBS 7987 / NCPF 3949 / NRRL Y-17841)</name>
    <name type="common">Yeast</name>
    <dbReference type="NCBI Taxonomy" id="573826"/>
    <lineage>
        <taxon>Eukaryota</taxon>
        <taxon>Fungi</taxon>
        <taxon>Dikarya</taxon>
        <taxon>Ascomycota</taxon>
        <taxon>Saccharomycotina</taxon>
        <taxon>Pichiomycetes</taxon>
        <taxon>Debaryomycetaceae</taxon>
        <taxon>Candida/Lodderomyces clade</taxon>
        <taxon>Candida</taxon>
    </lineage>
</organism>
<dbReference type="GO" id="GO:0005737">
    <property type="term" value="C:cytoplasm"/>
    <property type="evidence" value="ECO:0007669"/>
    <property type="project" value="TreeGrafter"/>
</dbReference>
<keyword evidence="4" id="KW-1185">Reference proteome</keyword>